<dbReference type="InterPro" id="IPR003114">
    <property type="entry name" value="Phox_assoc"/>
</dbReference>
<dbReference type="OrthoDB" id="431557at2759"/>
<name>A0A9P6NTH7_9BASI</name>
<gene>
    <name evidence="2" type="ORF">CROQUDRAFT_9116</name>
</gene>
<sequence length="478" mass="56719">TRPRKRPRENVNENNLSTTYNLKPHSSTTTSLRRTFNQEPTIPILSDKRYGNVIDPILNNLLNIITKQFILSWFTQISPIKENTKVFSTRVNQILIQLIRDIERRLHVINPIDFFLIDLPNLLNSHLIDLKETKERLRYQVKYGIEVNLIFEEMFLRIRNHNGIQLTTINNLNHHHHHHHHSKLLDPLPKFPDIKALPSPTYLRLLIEHLMEIVLPLEDWESESERFIIREIILNVLLVPLFCNLSQPNTIYNIIGNLLENEIMNDDLNLNQLNEFKKPLSIKVKLFSFFNQFIHFLFLLPSIYQSIRKLSSIDSNLINDHSNNFEPFIKLFSLILKSDYKRLHLRSFFWFLSIFFKLFNKLFTRLFVHIFYTYIFNPQTISNILIQITIILENIDNPITIKPKTRQQTQFIINSKLSKSFCNFLNPGLNQKDSISNEFLELFDYQLANLSILFKVLEISLVRVFPELVDWDIDDDSD</sequence>
<keyword evidence="3" id="KW-1185">Reference proteome</keyword>
<accession>A0A9P6NTH7</accession>
<feature type="non-terminal residue" evidence="2">
    <location>
        <position position="1"/>
    </location>
</feature>
<organism evidence="2 3">
    <name type="scientific">Cronartium quercuum f. sp. fusiforme G11</name>
    <dbReference type="NCBI Taxonomy" id="708437"/>
    <lineage>
        <taxon>Eukaryota</taxon>
        <taxon>Fungi</taxon>
        <taxon>Dikarya</taxon>
        <taxon>Basidiomycota</taxon>
        <taxon>Pucciniomycotina</taxon>
        <taxon>Pucciniomycetes</taxon>
        <taxon>Pucciniales</taxon>
        <taxon>Coleosporiaceae</taxon>
        <taxon>Cronartium</taxon>
    </lineage>
</organism>
<dbReference type="PANTHER" id="PTHR22775">
    <property type="entry name" value="SORTING NEXIN"/>
    <property type="match status" value="1"/>
</dbReference>
<dbReference type="EMBL" id="MU167222">
    <property type="protein sequence ID" value="KAG0150092.1"/>
    <property type="molecule type" value="Genomic_DNA"/>
</dbReference>
<dbReference type="Pfam" id="PF02194">
    <property type="entry name" value="PXA"/>
    <property type="match status" value="1"/>
</dbReference>
<evidence type="ECO:0000313" key="3">
    <source>
        <dbReference type="Proteomes" id="UP000886653"/>
    </source>
</evidence>
<comment type="caution">
    <text evidence="2">The sequence shown here is derived from an EMBL/GenBank/DDBJ whole genome shotgun (WGS) entry which is preliminary data.</text>
</comment>
<feature type="domain" description="PXA" evidence="1">
    <location>
        <begin position="51"/>
        <end position="263"/>
    </location>
</feature>
<dbReference type="GO" id="GO:0035091">
    <property type="term" value="F:phosphatidylinositol binding"/>
    <property type="evidence" value="ECO:0007669"/>
    <property type="project" value="TreeGrafter"/>
</dbReference>
<proteinExistence type="predicted"/>
<dbReference type="PROSITE" id="PS51207">
    <property type="entry name" value="PXA"/>
    <property type="match status" value="1"/>
</dbReference>
<dbReference type="AlphaFoldDB" id="A0A9P6NTH7"/>
<feature type="non-terminal residue" evidence="2">
    <location>
        <position position="478"/>
    </location>
</feature>
<reference evidence="2" key="1">
    <citation type="submission" date="2013-11" db="EMBL/GenBank/DDBJ databases">
        <title>Genome sequence of the fusiform rust pathogen reveals effectors for host alternation and coevolution with pine.</title>
        <authorList>
            <consortium name="DOE Joint Genome Institute"/>
            <person name="Smith K."/>
            <person name="Pendleton A."/>
            <person name="Kubisiak T."/>
            <person name="Anderson C."/>
            <person name="Salamov A."/>
            <person name="Aerts A."/>
            <person name="Riley R."/>
            <person name="Clum A."/>
            <person name="Lindquist E."/>
            <person name="Ence D."/>
            <person name="Campbell M."/>
            <person name="Kronenberg Z."/>
            <person name="Feau N."/>
            <person name="Dhillon B."/>
            <person name="Hamelin R."/>
            <person name="Burleigh J."/>
            <person name="Smith J."/>
            <person name="Yandell M."/>
            <person name="Nelson C."/>
            <person name="Grigoriev I."/>
            <person name="Davis J."/>
        </authorList>
    </citation>
    <scope>NUCLEOTIDE SEQUENCE</scope>
    <source>
        <strain evidence="2">G11</strain>
    </source>
</reference>
<dbReference type="PANTHER" id="PTHR22775:SF3">
    <property type="entry name" value="SORTING NEXIN-13"/>
    <property type="match status" value="1"/>
</dbReference>
<protein>
    <recommendedName>
        <fullName evidence="1">PXA domain-containing protein</fullName>
    </recommendedName>
</protein>
<evidence type="ECO:0000313" key="2">
    <source>
        <dbReference type="EMBL" id="KAG0150092.1"/>
    </source>
</evidence>
<dbReference type="SMART" id="SM00313">
    <property type="entry name" value="PXA"/>
    <property type="match status" value="1"/>
</dbReference>
<dbReference type="Proteomes" id="UP000886653">
    <property type="component" value="Unassembled WGS sequence"/>
</dbReference>
<evidence type="ECO:0000259" key="1">
    <source>
        <dbReference type="PROSITE" id="PS51207"/>
    </source>
</evidence>